<dbReference type="Proteomes" id="UP000464754">
    <property type="component" value="Chromosome"/>
</dbReference>
<protein>
    <recommendedName>
        <fullName evidence="1">DUF218 domain-containing protein</fullName>
    </recommendedName>
</protein>
<keyword evidence="3" id="KW-1185">Reference proteome</keyword>
<dbReference type="InterPro" id="IPR014729">
    <property type="entry name" value="Rossmann-like_a/b/a_fold"/>
</dbReference>
<dbReference type="EMBL" id="AP019695">
    <property type="protein sequence ID" value="BBK21505.1"/>
    <property type="molecule type" value="Genomic_DNA"/>
</dbReference>
<accession>A0A6N4TGE2</accession>
<evidence type="ECO:0000313" key="2">
    <source>
        <dbReference type="EMBL" id="BBK21505.1"/>
    </source>
</evidence>
<proteinExistence type="predicted"/>
<dbReference type="PANTHER" id="PTHR30336:SF20">
    <property type="entry name" value="DUF218 DOMAIN-CONTAINING PROTEIN"/>
    <property type="match status" value="1"/>
</dbReference>
<dbReference type="CDD" id="cd06259">
    <property type="entry name" value="YdcF-like"/>
    <property type="match status" value="1"/>
</dbReference>
<organism evidence="2 3">
    <name type="scientific">Amedibacterium intestinale</name>
    <dbReference type="NCBI Taxonomy" id="2583452"/>
    <lineage>
        <taxon>Bacteria</taxon>
        <taxon>Bacillati</taxon>
        <taxon>Bacillota</taxon>
        <taxon>Erysipelotrichia</taxon>
        <taxon>Erysipelotrichales</taxon>
        <taxon>Erysipelotrichaceae</taxon>
        <taxon>Amedibacterium</taxon>
    </lineage>
</organism>
<feature type="domain" description="DUF218" evidence="1">
    <location>
        <begin position="1"/>
        <end position="65"/>
    </location>
</feature>
<dbReference type="Gene3D" id="3.40.50.620">
    <property type="entry name" value="HUPs"/>
    <property type="match status" value="1"/>
</dbReference>
<dbReference type="KEGG" id="aarg:Aargi30884_04080"/>
<dbReference type="InterPro" id="IPR051599">
    <property type="entry name" value="Cell_Envelope_Assoc"/>
</dbReference>
<dbReference type="InterPro" id="IPR003848">
    <property type="entry name" value="DUF218"/>
</dbReference>
<evidence type="ECO:0000259" key="1">
    <source>
        <dbReference type="Pfam" id="PF02698"/>
    </source>
</evidence>
<evidence type="ECO:0000313" key="3">
    <source>
        <dbReference type="Proteomes" id="UP000464754"/>
    </source>
</evidence>
<dbReference type="Pfam" id="PF02698">
    <property type="entry name" value="DUF218"/>
    <property type="match status" value="1"/>
</dbReference>
<name>A0A6N4TGE2_9FIRM</name>
<dbReference type="PANTHER" id="PTHR30336">
    <property type="entry name" value="INNER MEMBRANE PROTEIN, PROBABLE PERMEASE"/>
    <property type="match status" value="1"/>
</dbReference>
<sequence>MKKYALSKNIEEQVIITENKAANTFENLKLCKQICIQQNFHKVLVITSDFHIRRSAFFVRKFFSDFDMDAADHKSPFSLYMQEYFRLWNTLYYEQKLKKKKQS</sequence>
<dbReference type="AlphaFoldDB" id="A0A6N4TGE2"/>
<dbReference type="GO" id="GO:0005886">
    <property type="term" value="C:plasma membrane"/>
    <property type="evidence" value="ECO:0007669"/>
    <property type="project" value="TreeGrafter"/>
</dbReference>
<reference evidence="3" key="1">
    <citation type="submission" date="2019-05" db="EMBL/GenBank/DDBJ databases">
        <title>Complete genome sequencing of Absiella argi strain JCM 30884.</title>
        <authorList>
            <person name="Sakamoto M."/>
            <person name="Murakami T."/>
            <person name="Mori H."/>
        </authorList>
    </citation>
    <scope>NUCLEOTIDE SEQUENCE [LARGE SCALE GENOMIC DNA]</scope>
    <source>
        <strain evidence="3">JCM 30884</strain>
    </source>
</reference>
<gene>
    <name evidence="2" type="ORF">Aargi30884_04080</name>
</gene>